<evidence type="ECO:0000313" key="2">
    <source>
        <dbReference type="Proteomes" id="UP000218334"/>
    </source>
</evidence>
<keyword evidence="2" id="KW-1185">Reference proteome</keyword>
<organism evidence="1 2">
    <name type="scientific">Armillaria solidipes</name>
    <dbReference type="NCBI Taxonomy" id="1076256"/>
    <lineage>
        <taxon>Eukaryota</taxon>
        <taxon>Fungi</taxon>
        <taxon>Dikarya</taxon>
        <taxon>Basidiomycota</taxon>
        <taxon>Agaricomycotina</taxon>
        <taxon>Agaricomycetes</taxon>
        <taxon>Agaricomycetidae</taxon>
        <taxon>Agaricales</taxon>
        <taxon>Marasmiineae</taxon>
        <taxon>Physalacriaceae</taxon>
        <taxon>Armillaria</taxon>
    </lineage>
</organism>
<evidence type="ECO:0000313" key="1">
    <source>
        <dbReference type="EMBL" id="PBK61508.1"/>
    </source>
</evidence>
<reference evidence="2" key="1">
    <citation type="journal article" date="2017" name="Nat. Ecol. Evol.">
        <title>Genome expansion and lineage-specific genetic innovations in the forest pathogenic fungi Armillaria.</title>
        <authorList>
            <person name="Sipos G."/>
            <person name="Prasanna A.N."/>
            <person name="Walter M.C."/>
            <person name="O'Connor E."/>
            <person name="Balint B."/>
            <person name="Krizsan K."/>
            <person name="Kiss B."/>
            <person name="Hess J."/>
            <person name="Varga T."/>
            <person name="Slot J."/>
            <person name="Riley R."/>
            <person name="Boka B."/>
            <person name="Rigling D."/>
            <person name="Barry K."/>
            <person name="Lee J."/>
            <person name="Mihaltcheva S."/>
            <person name="LaButti K."/>
            <person name="Lipzen A."/>
            <person name="Waldron R."/>
            <person name="Moloney N.M."/>
            <person name="Sperisen C."/>
            <person name="Kredics L."/>
            <person name="Vagvoelgyi C."/>
            <person name="Patrignani A."/>
            <person name="Fitzpatrick D."/>
            <person name="Nagy I."/>
            <person name="Doyle S."/>
            <person name="Anderson J.B."/>
            <person name="Grigoriev I.V."/>
            <person name="Gueldener U."/>
            <person name="Muensterkoetter M."/>
            <person name="Nagy L.G."/>
        </authorList>
    </citation>
    <scope>NUCLEOTIDE SEQUENCE [LARGE SCALE GENOMIC DNA]</scope>
    <source>
        <strain evidence="2">28-4</strain>
    </source>
</reference>
<dbReference type="Proteomes" id="UP000218334">
    <property type="component" value="Unassembled WGS sequence"/>
</dbReference>
<protein>
    <submittedName>
        <fullName evidence="1">Uncharacterized protein</fullName>
    </submittedName>
</protein>
<accession>A0A2H3B671</accession>
<name>A0A2H3B671_9AGAR</name>
<gene>
    <name evidence="1" type="ORF">ARMSODRAFT_661526</name>
</gene>
<proteinExistence type="predicted"/>
<dbReference type="AlphaFoldDB" id="A0A2H3B671"/>
<dbReference type="EMBL" id="KZ293475">
    <property type="protein sequence ID" value="PBK61508.1"/>
    <property type="molecule type" value="Genomic_DNA"/>
</dbReference>
<sequence length="114" mass="12928">MTSTAYNHFRGPSFPQALCCLLEPLPIRVFLSDPHPDEHPYKAYVSNVQSSGFPSVPYSQQAVCASSMMPPACRAYISHVFFCPRPTHIYERPASLFSDFSYLDWHELFHGVSI</sequence>